<feature type="coiled-coil region" evidence="1">
    <location>
        <begin position="741"/>
        <end position="824"/>
    </location>
</feature>
<name>A0A378KSN5_9GAMM</name>
<protein>
    <submittedName>
        <fullName evidence="4">Uncharacterized protein</fullName>
    </submittedName>
</protein>
<accession>A0A378KSN5</accession>
<dbReference type="AlphaFoldDB" id="A0A378KSN5"/>
<reference evidence="4 6" key="2">
    <citation type="submission" date="2018-06" db="EMBL/GenBank/DDBJ databases">
        <authorList>
            <consortium name="Pathogen Informatics"/>
            <person name="Doyle S."/>
        </authorList>
    </citation>
    <scope>NUCLEOTIDE SEQUENCE [LARGE SCALE GENOMIC DNA]</scope>
    <source>
        <strain evidence="4 6">NCTC12376</strain>
    </source>
</reference>
<proteinExistence type="predicted"/>
<feature type="transmembrane region" description="Helical" evidence="2">
    <location>
        <begin position="967"/>
        <end position="990"/>
    </location>
</feature>
<dbReference type="OrthoDB" id="5651329at2"/>
<dbReference type="Proteomes" id="UP000054639">
    <property type="component" value="Unassembled WGS sequence"/>
</dbReference>
<keyword evidence="2" id="KW-1133">Transmembrane helix</keyword>
<dbReference type="RefSeq" id="WP_058473301.1">
    <property type="nucleotide sequence ID" value="NZ_CAAAIL010000004.1"/>
</dbReference>
<sequence length="1026" mass="116181">MTFTLTLLGTDTAYSPGHVENAYDKAETLSYVSTMIHGDPLKQDDVTQFRNTNVAVINGPTTLGQEVGDRIARGVQAILEAVSRGEENISIIAHSRGAVEAILVAHELERIQTLLSSPGYDKSQLNNSVCKYTKAAMNGQHKAALSEIDLDKVAEHIGKVKLSILNIDPVPGGNFMVITHASSLAWRDPRFYTVPKIVSEYEQYTYENERTRCFKPIVPKCASSETKFTLHSLPGHHGTGSGNLSDQQRRIVPNGSTDHVQELVLIKIIDFLKRHDVALSPVENPDDPFAHLISQLFPEGKDAPDFEKKVQLLYYRLYNDIIENREAYRHFNTTAYPTLGQEQAFIKRIWNVLDQRIVHYQAHNDTYLESIVPAVPGGHFLNYEHARIHLNQELGLREDLPLSETINQSVDRFASLCRHKKALSDLKDKPVASENMSSSVVLDKFVATLDTKEGFGLLLDGLGMLIEEVRRPYLQDEFTDPSEREALYYAVQKAFVEFKELAKDPGNQLAQKINEVLNTSLESTLKTKQKSLTEDYKGIAVKLKRNEFFTVLQNKIQEISTHLNEQSDGTNINEYQLDNKLKQTLGAIEELSAHNHNPQVLRSFIEQELLSYKEFAGSLELEHQTDPTQNSLEWVNMVMNEALDDSINYDIENMMAEVIRVHQHLEQFRKGLPDFKALNNDLDYSSWENELEEQRDHLIQLVAQYIIKEGLDLHKDIKPLFLNNSDLYAQIEGLAIGLGAINPANIEIARLNSTIEELQSQLRDLTEQNKILEESVIELHSAQSSLERENSTINRENEVLRANISNLSSENVQLGKKLQEQAQRAFRDVHASENENIRLKEILNNDTELQCQLLVKTKLIPLTQDYLIHLATEIKHTVNPDLVINKQNLSNVIEDIHKIDVWPDNESTSILKKKFDIVSGLYENLNDKSVKKPSEKVVEFYTKLNDANEDIKKHKDPKWQRYITNTAAVLGIILTGILPGLAVLAIFSAVTGNSPKFWQSKGQSFIEKSKEEIDQNLPTIAPNKGS</sequence>
<keyword evidence="1" id="KW-0175">Coiled coil</keyword>
<keyword evidence="2" id="KW-0472">Membrane</keyword>
<gene>
    <name evidence="3" type="ORF">Lqua_1107</name>
    <name evidence="4" type="ORF">NCTC12376_01689</name>
</gene>
<evidence type="ECO:0000313" key="4">
    <source>
        <dbReference type="EMBL" id="STY17874.1"/>
    </source>
</evidence>
<organism evidence="4 6">
    <name type="scientific">Legionella quateirensis</name>
    <dbReference type="NCBI Taxonomy" id="45072"/>
    <lineage>
        <taxon>Bacteria</taxon>
        <taxon>Pseudomonadati</taxon>
        <taxon>Pseudomonadota</taxon>
        <taxon>Gammaproteobacteria</taxon>
        <taxon>Legionellales</taxon>
        <taxon>Legionellaceae</taxon>
        <taxon>Legionella</taxon>
    </lineage>
</organism>
<evidence type="ECO:0000256" key="1">
    <source>
        <dbReference type="SAM" id="Coils"/>
    </source>
</evidence>
<dbReference type="Gene3D" id="1.20.5.340">
    <property type="match status" value="1"/>
</dbReference>
<evidence type="ECO:0000313" key="5">
    <source>
        <dbReference type="Proteomes" id="UP000054639"/>
    </source>
</evidence>
<evidence type="ECO:0000313" key="6">
    <source>
        <dbReference type="Proteomes" id="UP000254230"/>
    </source>
</evidence>
<dbReference type="STRING" id="45072.Lqua_1107"/>
<dbReference type="EMBL" id="LNYR01000012">
    <property type="protein sequence ID" value="KTD50880.1"/>
    <property type="molecule type" value="Genomic_DNA"/>
</dbReference>
<evidence type="ECO:0000313" key="3">
    <source>
        <dbReference type="EMBL" id="KTD50880.1"/>
    </source>
</evidence>
<dbReference type="Proteomes" id="UP000254230">
    <property type="component" value="Unassembled WGS sequence"/>
</dbReference>
<evidence type="ECO:0000256" key="2">
    <source>
        <dbReference type="SAM" id="Phobius"/>
    </source>
</evidence>
<reference evidence="3 5" key="1">
    <citation type="submission" date="2015-11" db="EMBL/GenBank/DDBJ databases">
        <title>Genomic analysis of 38 Legionella species identifies large and diverse effector repertoires.</title>
        <authorList>
            <person name="Burstein D."/>
            <person name="Amaro F."/>
            <person name="Zusman T."/>
            <person name="Lifshitz Z."/>
            <person name="Cohen O."/>
            <person name="Gilbert J.A."/>
            <person name="Pupko T."/>
            <person name="Shuman H.A."/>
            <person name="Segal G."/>
        </authorList>
    </citation>
    <scope>NUCLEOTIDE SEQUENCE [LARGE SCALE GENOMIC DNA]</scope>
    <source>
        <strain evidence="3 5">ATCC 49507</strain>
    </source>
</reference>
<dbReference type="EMBL" id="UGOW01000001">
    <property type="protein sequence ID" value="STY17874.1"/>
    <property type="molecule type" value="Genomic_DNA"/>
</dbReference>
<keyword evidence="2" id="KW-0812">Transmembrane</keyword>
<keyword evidence="5" id="KW-1185">Reference proteome</keyword>